<dbReference type="AlphaFoldDB" id="C6M7X3"/>
<name>C6M7X3_NEISI</name>
<evidence type="ECO:0000313" key="2">
    <source>
        <dbReference type="Proteomes" id="UP000005365"/>
    </source>
</evidence>
<sequence length="45" mass="5010">MLKLRRREKTTSSRCQPPSGGCVLKHRIDTAMQAAKPSRLRAAVC</sequence>
<organism evidence="1 2">
    <name type="scientific">Neisseria sicca ATCC 29256</name>
    <dbReference type="NCBI Taxonomy" id="547045"/>
    <lineage>
        <taxon>Bacteria</taxon>
        <taxon>Pseudomonadati</taxon>
        <taxon>Pseudomonadota</taxon>
        <taxon>Betaproteobacteria</taxon>
        <taxon>Neisseriales</taxon>
        <taxon>Neisseriaceae</taxon>
        <taxon>Neisseria</taxon>
    </lineage>
</organism>
<comment type="caution">
    <text evidence="1">The sequence shown here is derived from an EMBL/GenBank/DDBJ whole genome shotgun (WGS) entry which is preliminary data.</text>
</comment>
<dbReference type="EMBL" id="ACKO02000018">
    <property type="protein sequence ID" value="EET43550.1"/>
    <property type="molecule type" value="Genomic_DNA"/>
</dbReference>
<keyword evidence="2" id="KW-1185">Reference proteome</keyword>
<reference evidence="1" key="1">
    <citation type="submission" date="2009-07" db="EMBL/GenBank/DDBJ databases">
        <authorList>
            <person name="Weinstock G."/>
            <person name="Sodergren E."/>
            <person name="Clifton S."/>
            <person name="Fulton L."/>
            <person name="Fulton B."/>
            <person name="Courtney L."/>
            <person name="Fronick C."/>
            <person name="Harrison M."/>
            <person name="Strong C."/>
            <person name="Farmer C."/>
            <person name="Delahaunty K."/>
            <person name="Markovic C."/>
            <person name="Hall O."/>
            <person name="Minx P."/>
            <person name="Tomlinson C."/>
            <person name="Mitreva M."/>
            <person name="Nelson J."/>
            <person name="Hou S."/>
            <person name="Wollam A."/>
            <person name="Pepin K.H."/>
            <person name="Johnson M."/>
            <person name="Bhonagiri V."/>
            <person name="Nash W.E."/>
            <person name="Warren W."/>
            <person name="Chinwalla A."/>
            <person name="Mardis E.R."/>
            <person name="Wilson R.K."/>
        </authorList>
    </citation>
    <scope>NUCLEOTIDE SEQUENCE [LARGE SCALE GENOMIC DNA]</scope>
    <source>
        <strain evidence="1">ATCC 29256</strain>
    </source>
</reference>
<proteinExistence type="predicted"/>
<gene>
    <name evidence="1" type="ORF">NEISICOT_02638</name>
</gene>
<protein>
    <submittedName>
        <fullName evidence="1">Uncharacterized protein</fullName>
    </submittedName>
</protein>
<dbReference type="Proteomes" id="UP000005365">
    <property type="component" value="Unassembled WGS sequence"/>
</dbReference>
<evidence type="ECO:0000313" key="1">
    <source>
        <dbReference type="EMBL" id="EET43550.1"/>
    </source>
</evidence>
<accession>C6M7X3</accession>